<dbReference type="Proteomes" id="UP000265419">
    <property type="component" value="Unassembled WGS sequence"/>
</dbReference>
<comment type="caution">
    <text evidence="2">The sequence shown here is derived from an EMBL/GenBank/DDBJ whole genome shotgun (WGS) entry which is preliminary data.</text>
</comment>
<dbReference type="InterPro" id="IPR021391">
    <property type="entry name" value="DUF3027"/>
</dbReference>
<reference evidence="2 3" key="1">
    <citation type="submission" date="2018-07" db="EMBL/GenBank/DDBJ databases">
        <title>Arthrobacter sp. nov., isolated from raw cow's milk with high bacterial count.</title>
        <authorList>
            <person name="Hahne J."/>
            <person name="Isele D."/>
            <person name="Lipski A."/>
        </authorList>
    </citation>
    <scope>NUCLEOTIDE SEQUENCE [LARGE SCALE GENOMIC DNA]</scope>
    <source>
        <strain evidence="2 3">JZ R-35</strain>
    </source>
</reference>
<feature type="region of interest" description="Disordered" evidence="1">
    <location>
        <begin position="105"/>
        <end position="196"/>
    </location>
</feature>
<gene>
    <name evidence="2" type="ORF">DWB68_07400</name>
</gene>
<protein>
    <submittedName>
        <fullName evidence="2">DUF3027 domain-containing protein</fullName>
    </submittedName>
</protein>
<dbReference type="AlphaFoldDB" id="A0A399JCU3"/>
<organism evidence="2 3">
    <name type="scientific">Galactobacter valiniphilus</name>
    <dbReference type="NCBI Taxonomy" id="2676122"/>
    <lineage>
        <taxon>Bacteria</taxon>
        <taxon>Bacillati</taxon>
        <taxon>Actinomycetota</taxon>
        <taxon>Actinomycetes</taxon>
        <taxon>Micrococcales</taxon>
        <taxon>Micrococcaceae</taxon>
        <taxon>Galactobacter</taxon>
    </lineage>
</organism>
<accession>A0A399JCU3</accession>
<dbReference type="RefSeq" id="WP_119424506.1">
    <property type="nucleotide sequence ID" value="NZ_QQXK01000012.1"/>
</dbReference>
<name>A0A399JCU3_9MICC</name>
<evidence type="ECO:0000313" key="2">
    <source>
        <dbReference type="EMBL" id="RII42377.1"/>
    </source>
</evidence>
<keyword evidence="3" id="KW-1185">Reference proteome</keyword>
<feature type="compositionally biased region" description="Basic residues" evidence="1">
    <location>
        <begin position="186"/>
        <end position="196"/>
    </location>
</feature>
<dbReference type="Pfam" id="PF11228">
    <property type="entry name" value="DUF3027"/>
    <property type="match status" value="1"/>
</dbReference>
<sequence length="196" mass="20488">MARAIKLDTQLAEAVREAHEALIPLVPAGSVGEHLGATADADRLVTHRFEASVTGYRGWEWYVTLGRASRSKVVTVCESGLLPGPDALLSPDWVPWSERMSAAELASARGEATPDDAAAEPGENVAEAAAGETDDTAASAAEDAQQDEPAAGAAEPEDDASDGADDAASDDEASDEEADGAPAARAPRRRRRRRRS</sequence>
<evidence type="ECO:0000256" key="1">
    <source>
        <dbReference type="SAM" id="MobiDB-lite"/>
    </source>
</evidence>
<evidence type="ECO:0000313" key="3">
    <source>
        <dbReference type="Proteomes" id="UP000265419"/>
    </source>
</evidence>
<feature type="compositionally biased region" description="Acidic residues" evidence="1">
    <location>
        <begin position="155"/>
        <end position="179"/>
    </location>
</feature>
<proteinExistence type="predicted"/>
<feature type="compositionally biased region" description="Low complexity" evidence="1">
    <location>
        <begin position="126"/>
        <end position="154"/>
    </location>
</feature>
<dbReference type="EMBL" id="QQXK01000012">
    <property type="protein sequence ID" value="RII42377.1"/>
    <property type="molecule type" value="Genomic_DNA"/>
</dbReference>